<dbReference type="Pfam" id="PF00580">
    <property type="entry name" value="UvrD-helicase"/>
    <property type="match status" value="2"/>
</dbReference>
<feature type="domain" description="UvrD-like helicase ATP-binding" evidence="6">
    <location>
        <begin position="15"/>
        <end position="91"/>
    </location>
</feature>
<dbReference type="GO" id="GO:0005524">
    <property type="term" value="F:ATP binding"/>
    <property type="evidence" value="ECO:0007669"/>
    <property type="project" value="UniProtKB-KW"/>
</dbReference>
<keyword evidence="4" id="KW-0067">ATP-binding</keyword>
<keyword evidence="3" id="KW-0347">Helicase</keyword>
<evidence type="ECO:0000259" key="6">
    <source>
        <dbReference type="Pfam" id="PF00580"/>
    </source>
</evidence>
<evidence type="ECO:0000256" key="5">
    <source>
        <dbReference type="ARBA" id="ARBA00034923"/>
    </source>
</evidence>
<keyword evidence="2" id="KW-0378">Hydrolase</keyword>
<dbReference type="InterPro" id="IPR027417">
    <property type="entry name" value="P-loop_NTPase"/>
</dbReference>
<gene>
    <name evidence="7" type="ORF">ALO91_04179</name>
</gene>
<keyword evidence="1" id="KW-0547">Nucleotide-binding</keyword>
<dbReference type="GO" id="GO:0005829">
    <property type="term" value="C:cytosol"/>
    <property type="evidence" value="ECO:0007669"/>
    <property type="project" value="TreeGrafter"/>
</dbReference>
<sequence length="471" mass="51524">MPPEIRLFDFPRGSVTAPAGCGKTQLIADTLAEHREAKPVLVLTHTNAGVAALRNRLKRAGIPGASYDIGTLDGFCIRIISKFPMRSRHNPAILLLLDRRNDYPAIRAAAGQLLSAGHISGVLRATYSRVIVDEYQDCNQAQHVIVTWLGQSLPTFVLGDPMQAIFGFGGNRLVDWNGDVLPHFPAIGMLNTPWRWRRVGREDIGAWLLQARRLLEAGQSVDLRGAPADIQWIQTTPANADQLRRNASMVHVQDGENVLIIGDPINVNSRHRLTSQIPGATVVENVELTDLVSFSRNFDHGAADAIELLVRFAASLMTGIGPAALLPRVQSIQNGRNRTPPSPLEHATVTYTEAPSLASAAELLERYSRLQETHLYRPEMLRCCVAAMKMAMTGTHTLHQAVVQIRDKARFSGRPLNRRAVGSTLLLKGLEADVAVILEPQGMDARHLYVALTRGAKKILVCSGTPVLQPA</sequence>
<evidence type="ECO:0000256" key="3">
    <source>
        <dbReference type="ARBA" id="ARBA00022806"/>
    </source>
</evidence>
<name>A0A0P9HSA2_PSESX</name>
<dbReference type="InterPro" id="IPR000212">
    <property type="entry name" value="DNA_helicase_UvrD/REP"/>
</dbReference>
<evidence type="ECO:0000256" key="2">
    <source>
        <dbReference type="ARBA" id="ARBA00022801"/>
    </source>
</evidence>
<reference evidence="7 8" key="1">
    <citation type="submission" date="2015-09" db="EMBL/GenBank/DDBJ databases">
        <title>Genome announcement of multiple Pseudomonas syringae strains.</title>
        <authorList>
            <person name="Thakur S."/>
            <person name="Wang P.W."/>
            <person name="Gong Y."/>
            <person name="Weir B.S."/>
            <person name="Guttman D.S."/>
        </authorList>
    </citation>
    <scope>NUCLEOTIDE SEQUENCE [LARGE SCALE GENOMIC DNA]</scope>
    <source>
        <strain evidence="7 8">ICMP2802</strain>
    </source>
</reference>
<proteinExistence type="predicted"/>
<dbReference type="RefSeq" id="WP_003402430.1">
    <property type="nucleotide sequence ID" value="NZ_LJPM01000323.1"/>
</dbReference>
<protein>
    <recommendedName>
        <fullName evidence="5">DNA 3'-5' helicase II</fullName>
    </recommendedName>
</protein>
<comment type="caution">
    <text evidence="7">The sequence shown here is derived from an EMBL/GenBank/DDBJ whole genome shotgun (WGS) entry which is preliminary data.</text>
</comment>
<dbReference type="InterPro" id="IPR014016">
    <property type="entry name" value="UvrD-like_ATP-bd"/>
</dbReference>
<dbReference type="SUPFAM" id="SSF52540">
    <property type="entry name" value="P-loop containing nucleoside triphosphate hydrolases"/>
    <property type="match status" value="1"/>
</dbReference>
<dbReference type="PANTHER" id="PTHR11070">
    <property type="entry name" value="UVRD / RECB / PCRA DNA HELICASE FAMILY MEMBER"/>
    <property type="match status" value="1"/>
</dbReference>
<evidence type="ECO:0000256" key="1">
    <source>
        <dbReference type="ARBA" id="ARBA00022741"/>
    </source>
</evidence>
<evidence type="ECO:0000256" key="4">
    <source>
        <dbReference type="ARBA" id="ARBA00022840"/>
    </source>
</evidence>
<evidence type="ECO:0000313" key="7">
    <source>
        <dbReference type="EMBL" id="KPW18333.1"/>
    </source>
</evidence>
<dbReference type="AlphaFoldDB" id="A0A0P9HSA2"/>
<dbReference type="EMBL" id="LJPM01000323">
    <property type="protein sequence ID" value="KPW18333.1"/>
    <property type="molecule type" value="Genomic_DNA"/>
</dbReference>
<evidence type="ECO:0000313" key="8">
    <source>
        <dbReference type="Proteomes" id="UP000050297"/>
    </source>
</evidence>
<dbReference type="GO" id="GO:0000725">
    <property type="term" value="P:recombinational repair"/>
    <property type="evidence" value="ECO:0007669"/>
    <property type="project" value="TreeGrafter"/>
</dbReference>
<dbReference type="Proteomes" id="UP000050297">
    <property type="component" value="Unassembled WGS sequence"/>
</dbReference>
<dbReference type="GO" id="GO:0003677">
    <property type="term" value="F:DNA binding"/>
    <property type="evidence" value="ECO:0007669"/>
    <property type="project" value="InterPro"/>
</dbReference>
<organism evidence="7 8">
    <name type="scientific">Pseudomonas syringae pv. aceris</name>
    <dbReference type="NCBI Taxonomy" id="199198"/>
    <lineage>
        <taxon>Bacteria</taxon>
        <taxon>Pseudomonadati</taxon>
        <taxon>Pseudomonadota</taxon>
        <taxon>Gammaproteobacteria</taxon>
        <taxon>Pseudomonadales</taxon>
        <taxon>Pseudomonadaceae</taxon>
        <taxon>Pseudomonas</taxon>
        <taxon>Pseudomonas syringae</taxon>
    </lineage>
</organism>
<accession>A0A0P9HSA2</accession>
<dbReference type="PANTHER" id="PTHR11070:SF2">
    <property type="entry name" value="ATP-DEPENDENT DNA HELICASE SRS2"/>
    <property type="match status" value="1"/>
</dbReference>
<dbReference type="GO" id="GO:0033202">
    <property type="term" value="C:DNA helicase complex"/>
    <property type="evidence" value="ECO:0007669"/>
    <property type="project" value="TreeGrafter"/>
</dbReference>
<dbReference type="PATRIC" id="fig|199198.5.peg.6016"/>
<feature type="domain" description="UvrD-like helicase ATP-binding" evidence="6">
    <location>
        <begin position="118"/>
        <end position="170"/>
    </location>
</feature>
<dbReference type="GO" id="GO:0016787">
    <property type="term" value="F:hydrolase activity"/>
    <property type="evidence" value="ECO:0007669"/>
    <property type="project" value="UniProtKB-KW"/>
</dbReference>
<dbReference type="GO" id="GO:0043138">
    <property type="term" value="F:3'-5' DNA helicase activity"/>
    <property type="evidence" value="ECO:0007669"/>
    <property type="project" value="TreeGrafter"/>
</dbReference>
<dbReference type="Gene3D" id="3.40.50.300">
    <property type="entry name" value="P-loop containing nucleotide triphosphate hydrolases"/>
    <property type="match status" value="1"/>
</dbReference>